<evidence type="ECO:0008006" key="4">
    <source>
        <dbReference type="Google" id="ProtNLM"/>
    </source>
</evidence>
<keyword evidence="3" id="KW-1185">Reference proteome</keyword>
<sequence length="156" mass="15924">MGALASLIAGLASGEAASALRQAKLAAIAYGLAALAALCGLGFFIGALYIWASARYGALEAALGFGAGFLVIAGVIVLAFRFGTDSRARRRKRQRKANMAALSASAALAALPVIPALLRSRAGPGLLAGPAIALLAYAIYRENATPRRPGPRSDEE</sequence>
<name>A0ABV2KNV6_9HYPH</name>
<proteinExistence type="predicted"/>
<feature type="transmembrane region" description="Helical" evidence="1">
    <location>
        <begin position="124"/>
        <end position="140"/>
    </location>
</feature>
<dbReference type="Proteomes" id="UP001549143">
    <property type="component" value="Unassembled WGS sequence"/>
</dbReference>
<evidence type="ECO:0000313" key="3">
    <source>
        <dbReference type="Proteomes" id="UP001549143"/>
    </source>
</evidence>
<dbReference type="RefSeq" id="WP_354152583.1">
    <property type="nucleotide sequence ID" value="NZ_JBEPMN010000014.1"/>
</dbReference>
<keyword evidence="1" id="KW-0472">Membrane</keyword>
<comment type="caution">
    <text evidence="2">The sequence shown here is derived from an EMBL/GenBank/DDBJ whole genome shotgun (WGS) entry which is preliminary data.</text>
</comment>
<feature type="transmembrane region" description="Helical" evidence="1">
    <location>
        <begin position="27"/>
        <end position="52"/>
    </location>
</feature>
<evidence type="ECO:0000256" key="1">
    <source>
        <dbReference type="SAM" id="Phobius"/>
    </source>
</evidence>
<reference evidence="2 3" key="1">
    <citation type="submission" date="2024-06" db="EMBL/GenBank/DDBJ databases">
        <title>Genomic Encyclopedia of Type Strains, Phase IV (KMG-IV): sequencing the most valuable type-strain genomes for metagenomic binning, comparative biology and taxonomic classification.</title>
        <authorList>
            <person name="Goeker M."/>
        </authorList>
    </citation>
    <scope>NUCLEOTIDE SEQUENCE [LARGE SCALE GENOMIC DNA]</scope>
    <source>
        <strain evidence="2 3">DSM 19730</strain>
    </source>
</reference>
<evidence type="ECO:0000313" key="2">
    <source>
        <dbReference type="EMBL" id="MET3662736.1"/>
    </source>
</evidence>
<dbReference type="EMBL" id="JBEPMN010000014">
    <property type="protein sequence ID" value="MET3662736.1"/>
    <property type="molecule type" value="Genomic_DNA"/>
</dbReference>
<keyword evidence="1" id="KW-1133">Transmembrane helix</keyword>
<accession>A0ABV2KNV6</accession>
<protein>
    <recommendedName>
        <fullName evidence="4">Phage holin family protein</fullName>
    </recommendedName>
</protein>
<organism evidence="2 3">
    <name type="scientific">Aquamicrobium ahrensii</name>
    <dbReference type="NCBI Taxonomy" id="469551"/>
    <lineage>
        <taxon>Bacteria</taxon>
        <taxon>Pseudomonadati</taxon>
        <taxon>Pseudomonadota</taxon>
        <taxon>Alphaproteobacteria</taxon>
        <taxon>Hyphomicrobiales</taxon>
        <taxon>Phyllobacteriaceae</taxon>
        <taxon>Aquamicrobium</taxon>
    </lineage>
</organism>
<feature type="transmembrane region" description="Helical" evidence="1">
    <location>
        <begin position="100"/>
        <end position="118"/>
    </location>
</feature>
<keyword evidence="1" id="KW-0812">Transmembrane</keyword>
<feature type="transmembrane region" description="Helical" evidence="1">
    <location>
        <begin position="58"/>
        <end position="80"/>
    </location>
</feature>
<gene>
    <name evidence="2" type="ORF">ABID44_003085</name>
</gene>